<dbReference type="Gene3D" id="3.40.1090.10">
    <property type="entry name" value="Cytosolic phospholipase A2 catalytic domain"/>
    <property type="match status" value="1"/>
</dbReference>
<dbReference type="PANTHER" id="PTHR46394:SF1">
    <property type="entry name" value="PNPLA DOMAIN-CONTAINING PROTEIN"/>
    <property type="match status" value="1"/>
</dbReference>
<protein>
    <submittedName>
        <fullName evidence="5">Uncharacterized protein LOC115232612</fullName>
    </submittedName>
</protein>
<evidence type="ECO:0000313" key="4">
    <source>
        <dbReference type="Proteomes" id="UP000515154"/>
    </source>
</evidence>
<accession>A0A6P7UC31</accession>
<evidence type="ECO:0000256" key="2">
    <source>
        <dbReference type="PROSITE-ProRule" id="PRU01161"/>
    </source>
</evidence>
<dbReference type="SUPFAM" id="SSF52151">
    <property type="entry name" value="FabD/lysophospholipase-like"/>
    <property type="match status" value="1"/>
</dbReference>
<dbReference type="RefSeq" id="XP_029658461.1">
    <property type="nucleotide sequence ID" value="XM_029802601.2"/>
</dbReference>
<evidence type="ECO:0000313" key="5">
    <source>
        <dbReference type="RefSeq" id="XP_029658461.1"/>
    </source>
</evidence>
<evidence type="ECO:0000256" key="1">
    <source>
        <dbReference type="ARBA" id="ARBA00023098"/>
    </source>
</evidence>
<name>A0A6P7UC31_9MOLL</name>
<dbReference type="Pfam" id="PF01734">
    <property type="entry name" value="Patatin"/>
    <property type="match status" value="1"/>
</dbReference>
<evidence type="ECO:0000259" key="3">
    <source>
        <dbReference type="PROSITE" id="PS51635"/>
    </source>
</evidence>
<dbReference type="CDD" id="cd07207">
    <property type="entry name" value="Pat_ExoU_VipD_like"/>
    <property type="match status" value="1"/>
</dbReference>
<dbReference type="InterPro" id="IPR052580">
    <property type="entry name" value="Lipid_Hydrolase"/>
</dbReference>
<dbReference type="InterPro" id="IPR002641">
    <property type="entry name" value="PNPLA_dom"/>
</dbReference>
<dbReference type="AlphaFoldDB" id="A0A6P7UC31"/>
<feature type="domain" description="PNPLA" evidence="3">
    <location>
        <begin position="33"/>
        <end position="220"/>
    </location>
</feature>
<keyword evidence="4" id="KW-1185">Reference proteome</keyword>
<organism evidence="4 5">
    <name type="scientific">Octopus sinensis</name>
    <name type="common">East Asian common octopus</name>
    <dbReference type="NCBI Taxonomy" id="2607531"/>
    <lineage>
        <taxon>Eukaryota</taxon>
        <taxon>Metazoa</taxon>
        <taxon>Spiralia</taxon>
        <taxon>Lophotrochozoa</taxon>
        <taxon>Mollusca</taxon>
        <taxon>Cephalopoda</taxon>
        <taxon>Coleoidea</taxon>
        <taxon>Octopodiformes</taxon>
        <taxon>Octopoda</taxon>
        <taxon>Incirrata</taxon>
        <taxon>Octopodidae</taxon>
        <taxon>Octopus</taxon>
    </lineage>
</organism>
<dbReference type="PANTHER" id="PTHR46394">
    <property type="entry name" value="ANNEXIN"/>
    <property type="match status" value="1"/>
</dbReference>
<dbReference type="InterPro" id="IPR016035">
    <property type="entry name" value="Acyl_Trfase/lysoPLipase"/>
</dbReference>
<proteinExistence type="predicted"/>
<feature type="short sequence motif" description="DGA/G" evidence="2">
    <location>
        <begin position="207"/>
        <end position="209"/>
    </location>
</feature>
<reference evidence="5" key="1">
    <citation type="submission" date="2025-08" db="UniProtKB">
        <authorList>
            <consortium name="RefSeq"/>
        </authorList>
    </citation>
    <scope>IDENTIFICATION</scope>
</reference>
<comment type="caution">
    <text evidence="2">Lacks conserved residue(s) required for the propagation of feature annotation.</text>
</comment>
<dbReference type="KEGG" id="osn:115232612"/>
<sequence length="480" mass="54382">MPVRRRHPSGSEIRSGFSSLKRITGKNYYFENLVLEGNNVKSLAYVGALKVLDKVGILRKLKRFAGVGTSGVIASLLAADFDCDTVQRLLNEHIDNLLFDNQCDVLAKDVMEKLGRNSGRKFLEWFGNILRIKFGNADITFSQLYDQTGKELCIVVMNLSRRCEEYFHVKTTPDAVIRRAVLMTISFPGMFQPVKYHVDGQESYYLDGGIICNYPINCFDGWWLSMESKNNFVDQCCSAADITTFYKGRFLGKNYATLGILLYDNSHYTEEYCIVKQQLNMAKANSLIPNTKLGRQFKDASEISMLQMDVFERFSDSNEQFCMLLDSLKDCDDAVEINTLAKVLSSNECLSATEKEVLFGTAMISEAECAEFLNKISNGNDMLAVSDMENLLESKNWALYSQCLCSEKIEITNHFCYWGVIANVLHSGTSKVLKDNLDRTVGVYTGYIDNSTLHLEEADECYLIQQGWNCTVSYLRQLTM</sequence>
<gene>
    <name evidence="5" type="primary">LOC115232612</name>
</gene>
<dbReference type="Proteomes" id="UP000515154">
    <property type="component" value="Linkage group LG1"/>
</dbReference>
<dbReference type="GO" id="GO:0006629">
    <property type="term" value="P:lipid metabolic process"/>
    <property type="evidence" value="ECO:0007669"/>
    <property type="project" value="UniProtKB-KW"/>
</dbReference>
<dbReference type="PROSITE" id="PS51635">
    <property type="entry name" value="PNPLA"/>
    <property type="match status" value="1"/>
</dbReference>
<keyword evidence="1" id="KW-0443">Lipid metabolism</keyword>